<dbReference type="EMBL" id="LR796912">
    <property type="protein sequence ID" value="CAB4174120.1"/>
    <property type="molecule type" value="Genomic_DNA"/>
</dbReference>
<sequence length="53" mass="6040">MNETEPTKTYSLSFTQDELNIIINALGELPFKIAQPIIARMVKDFTELVKTPE</sequence>
<evidence type="ECO:0000313" key="2">
    <source>
        <dbReference type="EMBL" id="CAB4185550.1"/>
    </source>
</evidence>
<organism evidence="4">
    <name type="scientific">uncultured Caudovirales phage</name>
    <dbReference type="NCBI Taxonomy" id="2100421"/>
    <lineage>
        <taxon>Viruses</taxon>
        <taxon>Duplodnaviria</taxon>
        <taxon>Heunggongvirae</taxon>
        <taxon>Uroviricota</taxon>
        <taxon>Caudoviricetes</taxon>
        <taxon>Peduoviridae</taxon>
        <taxon>Maltschvirus</taxon>
        <taxon>Maltschvirus maltsch</taxon>
    </lineage>
</organism>
<reference evidence="4" key="1">
    <citation type="submission" date="2020-05" db="EMBL/GenBank/DDBJ databases">
        <authorList>
            <person name="Chiriac C."/>
            <person name="Salcher M."/>
            <person name="Ghai R."/>
            <person name="Kavagutti S V."/>
        </authorList>
    </citation>
    <scope>NUCLEOTIDE SEQUENCE</scope>
</reference>
<dbReference type="EMBL" id="LR797079">
    <property type="protein sequence ID" value="CAB4185550.1"/>
    <property type="molecule type" value="Genomic_DNA"/>
</dbReference>
<evidence type="ECO:0000313" key="5">
    <source>
        <dbReference type="EMBL" id="CAB5230780.1"/>
    </source>
</evidence>
<gene>
    <name evidence="2" type="ORF">UFOVP1123_94</name>
    <name evidence="3" type="ORF">UFOVP1239_56</name>
    <name evidence="4" type="ORF">UFOVP1484_98</name>
    <name evidence="5" type="ORF">UFOVP1577_104</name>
    <name evidence="1" type="ORF">UFOVP961_24</name>
</gene>
<dbReference type="EMBL" id="LR797194">
    <property type="protein sequence ID" value="CAB4193298.1"/>
    <property type="molecule type" value="Genomic_DNA"/>
</dbReference>
<dbReference type="EMBL" id="LR797435">
    <property type="protein sequence ID" value="CAB4216154.1"/>
    <property type="molecule type" value="Genomic_DNA"/>
</dbReference>
<evidence type="ECO:0000313" key="3">
    <source>
        <dbReference type="EMBL" id="CAB4193298.1"/>
    </source>
</evidence>
<dbReference type="EMBL" id="LR798422">
    <property type="protein sequence ID" value="CAB5230780.1"/>
    <property type="molecule type" value="Genomic_DNA"/>
</dbReference>
<evidence type="ECO:0000313" key="1">
    <source>
        <dbReference type="EMBL" id="CAB4174120.1"/>
    </source>
</evidence>
<proteinExistence type="predicted"/>
<accession>A0A6J5SNB8</accession>
<name>A0A6J5SNB8_9CAUD</name>
<protein>
    <submittedName>
        <fullName evidence="4">Uncharacterized protein</fullName>
    </submittedName>
</protein>
<evidence type="ECO:0000313" key="4">
    <source>
        <dbReference type="EMBL" id="CAB4216154.1"/>
    </source>
</evidence>